<proteinExistence type="predicted"/>
<comment type="caution">
    <text evidence="1">The sequence shown here is derived from an EMBL/GenBank/DDBJ whole genome shotgun (WGS) entry which is preliminary data.</text>
</comment>
<evidence type="ECO:0000313" key="2">
    <source>
        <dbReference type="Proteomes" id="UP000436088"/>
    </source>
</evidence>
<protein>
    <submittedName>
        <fullName evidence="1">Uncharacterized protein</fullName>
    </submittedName>
</protein>
<reference evidence="1" key="1">
    <citation type="submission" date="2019-09" db="EMBL/GenBank/DDBJ databases">
        <title>Draft genome information of white flower Hibiscus syriacus.</title>
        <authorList>
            <person name="Kim Y.-M."/>
        </authorList>
    </citation>
    <scope>NUCLEOTIDE SEQUENCE [LARGE SCALE GENOMIC DNA]</scope>
    <source>
        <strain evidence="1">YM2019G1</strain>
    </source>
</reference>
<accession>A0A6A3C559</accession>
<dbReference type="Proteomes" id="UP000436088">
    <property type="component" value="Unassembled WGS sequence"/>
</dbReference>
<dbReference type="EMBL" id="VEPZ02000472">
    <property type="protein sequence ID" value="KAE8724335.1"/>
    <property type="molecule type" value="Genomic_DNA"/>
</dbReference>
<evidence type="ECO:0000313" key="1">
    <source>
        <dbReference type="EMBL" id="KAE8724335.1"/>
    </source>
</evidence>
<sequence length="308" mass="33753">MNLSSQGLAVVESELMPNPALSLQESVFTRASCEFSMAVVQANYLLEDHSQLESGPISSFESGPYGIFVGIYDGHIVLAVGRHALRATYPCSNRENERVAWHMHVPTHRSPCPPGDLPSLGFPRIPSHSSLGCPRITRSDGLGRMASDALGWPRSDGLGCPACWDSIISKVTTENHGMSADVINKAFLATEEEFFALVRQQWEIKLQLASVDWRKPLMRSKQFSCDPSTMQVLNLFGRSYDRYILRSLQAEPAISQGIARRLVEAALHEAAKKREMRYSDLKKIDRGVSLVSIQGGGGAGGVSGSSKY</sequence>
<dbReference type="AlphaFoldDB" id="A0A6A3C559"/>
<gene>
    <name evidence="1" type="ORF">F3Y22_tig00010533pilonHSYRG00202</name>
</gene>
<keyword evidence="2" id="KW-1185">Reference proteome</keyword>
<name>A0A6A3C559_HIBSY</name>
<organism evidence="1 2">
    <name type="scientific">Hibiscus syriacus</name>
    <name type="common">Rose of Sharon</name>
    <dbReference type="NCBI Taxonomy" id="106335"/>
    <lineage>
        <taxon>Eukaryota</taxon>
        <taxon>Viridiplantae</taxon>
        <taxon>Streptophyta</taxon>
        <taxon>Embryophyta</taxon>
        <taxon>Tracheophyta</taxon>
        <taxon>Spermatophyta</taxon>
        <taxon>Magnoliopsida</taxon>
        <taxon>eudicotyledons</taxon>
        <taxon>Gunneridae</taxon>
        <taxon>Pentapetalae</taxon>
        <taxon>rosids</taxon>
        <taxon>malvids</taxon>
        <taxon>Malvales</taxon>
        <taxon>Malvaceae</taxon>
        <taxon>Malvoideae</taxon>
        <taxon>Hibiscus</taxon>
    </lineage>
</organism>